<keyword evidence="3" id="KW-0173">Coenzyme A biosynthesis</keyword>
<protein>
    <recommendedName>
        <fullName evidence="3 4">Dephospho-CoA kinase</fullName>
        <ecNumber evidence="3 4">2.7.1.24</ecNumber>
    </recommendedName>
    <alternativeName>
        <fullName evidence="3">Dephosphocoenzyme A kinase</fullName>
    </alternativeName>
</protein>
<dbReference type="SUPFAM" id="SSF52540">
    <property type="entry name" value="P-loop containing nucleoside triphosphate hydrolases"/>
    <property type="match status" value="1"/>
</dbReference>
<reference evidence="6" key="2">
    <citation type="submission" date="2020-09" db="EMBL/GenBank/DDBJ databases">
        <authorList>
            <person name="Sun Q."/>
            <person name="Ohkuma M."/>
        </authorList>
    </citation>
    <scope>NUCLEOTIDE SEQUENCE</scope>
    <source>
        <strain evidence="6">JCM 31311</strain>
    </source>
</reference>
<reference evidence="6" key="1">
    <citation type="journal article" date="2014" name="Int. J. Syst. Evol. Microbiol.">
        <title>Complete genome sequence of Corynebacterium casei LMG S-19264T (=DSM 44701T), isolated from a smear-ripened cheese.</title>
        <authorList>
            <consortium name="US DOE Joint Genome Institute (JGI-PGF)"/>
            <person name="Walter F."/>
            <person name="Albersmeier A."/>
            <person name="Kalinowski J."/>
            <person name="Ruckert C."/>
        </authorList>
    </citation>
    <scope>NUCLEOTIDE SEQUENCE</scope>
    <source>
        <strain evidence="6">JCM 31311</strain>
    </source>
</reference>
<feature type="binding site" evidence="3">
    <location>
        <begin position="37"/>
        <end position="42"/>
    </location>
    <ligand>
        <name>ATP</name>
        <dbReference type="ChEBI" id="CHEBI:30616"/>
    </ligand>
</feature>
<keyword evidence="1 3" id="KW-0547">Nucleotide-binding</keyword>
<dbReference type="EC" id="2.7.1.24" evidence="3 4"/>
<keyword evidence="3" id="KW-0963">Cytoplasm</keyword>
<keyword evidence="2 3" id="KW-0067">ATP-binding</keyword>
<dbReference type="AlphaFoldDB" id="A0A918C175"/>
<evidence type="ECO:0000256" key="2">
    <source>
        <dbReference type="ARBA" id="ARBA00022840"/>
    </source>
</evidence>
<dbReference type="HAMAP" id="MF_00376">
    <property type="entry name" value="Dephospho_CoA_kinase"/>
    <property type="match status" value="1"/>
</dbReference>
<dbReference type="CDD" id="cd02022">
    <property type="entry name" value="DPCK"/>
    <property type="match status" value="1"/>
</dbReference>
<dbReference type="PROSITE" id="PS51219">
    <property type="entry name" value="DPCK"/>
    <property type="match status" value="1"/>
</dbReference>
<comment type="pathway">
    <text evidence="3">Cofactor biosynthesis; coenzyme A biosynthesis; CoA from (R)-pantothenate: step 5/5.</text>
</comment>
<organism evidence="6 7">
    <name type="scientific">Deinococcus ruber</name>
    <dbReference type="NCBI Taxonomy" id="1848197"/>
    <lineage>
        <taxon>Bacteria</taxon>
        <taxon>Thermotogati</taxon>
        <taxon>Deinococcota</taxon>
        <taxon>Deinococci</taxon>
        <taxon>Deinococcales</taxon>
        <taxon>Deinococcaceae</taxon>
        <taxon>Deinococcus</taxon>
    </lineage>
</organism>
<dbReference type="InterPro" id="IPR027417">
    <property type="entry name" value="P-loop_NTPase"/>
</dbReference>
<dbReference type="EMBL" id="BMQL01000003">
    <property type="protein sequence ID" value="GGQ99102.1"/>
    <property type="molecule type" value="Genomic_DNA"/>
</dbReference>
<dbReference type="PANTHER" id="PTHR10695:SF46">
    <property type="entry name" value="BIFUNCTIONAL COENZYME A SYNTHASE-RELATED"/>
    <property type="match status" value="1"/>
</dbReference>
<keyword evidence="3 6" id="KW-0418">Kinase</keyword>
<evidence type="ECO:0000313" key="7">
    <source>
        <dbReference type="Proteomes" id="UP000603865"/>
    </source>
</evidence>
<comment type="catalytic activity">
    <reaction evidence="3">
        <text>3'-dephospho-CoA + ATP = ADP + CoA + H(+)</text>
        <dbReference type="Rhea" id="RHEA:18245"/>
        <dbReference type="ChEBI" id="CHEBI:15378"/>
        <dbReference type="ChEBI" id="CHEBI:30616"/>
        <dbReference type="ChEBI" id="CHEBI:57287"/>
        <dbReference type="ChEBI" id="CHEBI:57328"/>
        <dbReference type="ChEBI" id="CHEBI:456216"/>
        <dbReference type="EC" id="2.7.1.24"/>
    </reaction>
</comment>
<dbReference type="GO" id="GO:0005524">
    <property type="term" value="F:ATP binding"/>
    <property type="evidence" value="ECO:0007669"/>
    <property type="project" value="UniProtKB-UniRule"/>
</dbReference>
<comment type="function">
    <text evidence="3">Catalyzes the phosphorylation of the 3'-hydroxyl group of dephosphocoenzyme A to form coenzyme A.</text>
</comment>
<dbReference type="GO" id="GO:0005737">
    <property type="term" value="C:cytoplasm"/>
    <property type="evidence" value="ECO:0007669"/>
    <property type="project" value="UniProtKB-SubCell"/>
</dbReference>
<feature type="region of interest" description="Disordered" evidence="5">
    <location>
        <begin position="1"/>
        <end position="22"/>
    </location>
</feature>
<dbReference type="InterPro" id="IPR001977">
    <property type="entry name" value="Depp_CoAkinase"/>
</dbReference>
<dbReference type="GO" id="GO:0015937">
    <property type="term" value="P:coenzyme A biosynthetic process"/>
    <property type="evidence" value="ECO:0007669"/>
    <property type="project" value="UniProtKB-UniRule"/>
</dbReference>
<keyword evidence="3" id="KW-0808">Transferase</keyword>
<comment type="caution">
    <text evidence="6">The sequence shown here is derived from an EMBL/GenBank/DDBJ whole genome shotgun (WGS) entry which is preliminary data.</text>
</comment>
<gene>
    <name evidence="3 6" type="primary">coaE</name>
    <name evidence="6" type="ORF">GCM10008957_09610</name>
</gene>
<dbReference type="NCBIfam" id="TIGR00152">
    <property type="entry name" value="dephospho-CoA kinase"/>
    <property type="match status" value="1"/>
</dbReference>
<sequence length="223" mass="23965">MFYSKAVTPSTPPAHSSETGTQLETGTRMLGLTGSIGAGKSTAANILRKHGLTVLDADAAAHTLSRSLEVQTEVARQLGPQYVTADGFDRAALAALVFADPAKRDVLNAILHPRVRALLGQQTAEAAARGEAWVVQDVPLLFEGDGWRQMHATLLIDAPLELRTLRVMKRSGLDRETVLARDAAQMPAEQKRRLATVVVDNSGDEAQLEAGLLEALRELGIRE</sequence>
<evidence type="ECO:0000256" key="3">
    <source>
        <dbReference type="HAMAP-Rule" id="MF_00376"/>
    </source>
</evidence>
<evidence type="ECO:0000256" key="1">
    <source>
        <dbReference type="ARBA" id="ARBA00022741"/>
    </source>
</evidence>
<keyword evidence="7" id="KW-1185">Reference proteome</keyword>
<evidence type="ECO:0000256" key="5">
    <source>
        <dbReference type="SAM" id="MobiDB-lite"/>
    </source>
</evidence>
<feature type="compositionally biased region" description="Polar residues" evidence="5">
    <location>
        <begin position="7"/>
        <end position="22"/>
    </location>
</feature>
<name>A0A918C175_9DEIO</name>
<comment type="subcellular location">
    <subcellularLocation>
        <location evidence="3">Cytoplasm</location>
    </subcellularLocation>
</comment>
<evidence type="ECO:0000313" key="6">
    <source>
        <dbReference type="EMBL" id="GGQ99102.1"/>
    </source>
</evidence>
<evidence type="ECO:0000256" key="4">
    <source>
        <dbReference type="NCBIfam" id="TIGR00152"/>
    </source>
</evidence>
<dbReference type="GO" id="GO:0004140">
    <property type="term" value="F:dephospho-CoA kinase activity"/>
    <property type="evidence" value="ECO:0007669"/>
    <property type="project" value="UniProtKB-UniRule"/>
</dbReference>
<dbReference type="Gene3D" id="3.40.50.300">
    <property type="entry name" value="P-loop containing nucleotide triphosphate hydrolases"/>
    <property type="match status" value="1"/>
</dbReference>
<dbReference type="Pfam" id="PF01121">
    <property type="entry name" value="CoaE"/>
    <property type="match status" value="1"/>
</dbReference>
<accession>A0A918C175</accession>
<dbReference type="PANTHER" id="PTHR10695">
    <property type="entry name" value="DEPHOSPHO-COA KINASE-RELATED"/>
    <property type="match status" value="1"/>
</dbReference>
<proteinExistence type="inferred from homology"/>
<dbReference type="Proteomes" id="UP000603865">
    <property type="component" value="Unassembled WGS sequence"/>
</dbReference>
<comment type="similarity">
    <text evidence="3">Belongs to the CoaE family.</text>
</comment>